<dbReference type="Pfam" id="PF02223">
    <property type="entry name" value="Thymidylate_kin"/>
    <property type="match status" value="1"/>
</dbReference>
<dbReference type="InterPro" id="IPR018094">
    <property type="entry name" value="Thymidylate_kinase"/>
</dbReference>
<keyword evidence="4 10" id="KW-0808">Transferase</keyword>
<dbReference type="EMBL" id="JBHSBB010000010">
    <property type="protein sequence ID" value="MFC4033000.1"/>
    <property type="molecule type" value="Genomic_DNA"/>
</dbReference>
<keyword evidence="5 10" id="KW-0545">Nucleotide biosynthesis</keyword>
<name>A0ABV8HLW0_9ACTN</name>
<comment type="catalytic activity">
    <reaction evidence="9 10">
        <text>dTMP + ATP = dTDP + ADP</text>
        <dbReference type="Rhea" id="RHEA:13517"/>
        <dbReference type="ChEBI" id="CHEBI:30616"/>
        <dbReference type="ChEBI" id="CHEBI:58369"/>
        <dbReference type="ChEBI" id="CHEBI:63528"/>
        <dbReference type="ChEBI" id="CHEBI:456216"/>
        <dbReference type="EC" id="2.7.4.9"/>
    </reaction>
</comment>
<proteinExistence type="inferred from homology"/>
<dbReference type="Gene3D" id="3.40.50.300">
    <property type="entry name" value="P-loop containing nucleotide triphosphate hydrolases"/>
    <property type="match status" value="1"/>
</dbReference>
<feature type="domain" description="Thymidylate kinase-like" evidence="11">
    <location>
        <begin position="10"/>
        <end position="164"/>
    </location>
</feature>
<dbReference type="RefSeq" id="WP_386430063.1">
    <property type="nucleotide sequence ID" value="NZ_JBHSBB010000010.1"/>
</dbReference>
<dbReference type="InterPro" id="IPR039430">
    <property type="entry name" value="Thymidylate_kin-like_dom"/>
</dbReference>
<evidence type="ECO:0000256" key="9">
    <source>
        <dbReference type="ARBA" id="ARBA00048743"/>
    </source>
</evidence>
<evidence type="ECO:0000256" key="7">
    <source>
        <dbReference type="ARBA" id="ARBA00022777"/>
    </source>
</evidence>
<dbReference type="CDD" id="cd01672">
    <property type="entry name" value="TMPK"/>
    <property type="match status" value="1"/>
</dbReference>
<evidence type="ECO:0000256" key="4">
    <source>
        <dbReference type="ARBA" id="ARBA00022679"/>
    </source>
</evidence>
<evidence type="ECO:0000256" key="5">
    <source>
        <dbReference type="ARBA" id="ARBA00022727"/>
    </source>
</evidence>
<dbReference type="PANTHER" id="PTHR10344:SF4">
    <property type="entry name" value="UMP-CMP KINASE 2, MITOCHONDRIAL"/>
    <property type="match status" value="1"/>
</dbReference>
<dbReference type="EC" id="2.7.4.9" evidence="2 10"/>
<reference evidence="13" key="1">
    <citation type="journal article" date="2019" name="Int. J. Syst. Evol. Microbiol.">
        <title>The Global Catalogue of Microorganisms (GCM) 10K type strain sequencing project: providing services to taxonomists for standard genome sequencing and annotation.</title>
        <authorList>
            <consortium name="The Broad Institute Genomics Platform"/>
            <consortium name="The Broad Institute Genome Sequencing Center for Infectious Disease"/>
            <person name="Wu L."/>
            <person name="Ma J."/>
        </authorList>
    </citation>
    <scope>NUCLEOTIDE SEQUENCE [LARGE SCALE GENOMIC DNA]</scope>
    <source>
        <strain evidence="13">CGMCC 4.7237</strain>
    </source>
</reference>
<dbReference type="Proteomes" id="UP001595765">
    <property type="component" value="Unassembled WGS sequence"/>
</dbReference>
<keyword evidence="7 10" id="KW-0418">Kinase</keyword>
<gene>
    <name evidence="10 12" type="primary">tmk</name>
    <name evidence="12" type="ORF">ACFO3J_16085</name>
</gene>
<comment type="similarity">
    <text evidence="1 10">Belongs to the thymidylate kinase family.</text>
</comment>
<keyword evidence="8 10" id="KW-0067">ATP-binding</keyword>
<evidence type="ECO:0000313" key="13">
    <source>
        <dbReference type="Proteomes" id="UP001595765"/>
    </source>
</evidence>
<evidence type="ECO:0000256" key="2">
    <source>
        <dbReference type="ARBA" id="ARBA00012980"/>
    </source>
</evidence>
<organism evidence="12 13">
    <name type="scientific">Streptomyces polygonati</name>
    <dbReference type="NCBI Taxonomy" id="1617087"/>
    <lineage>
        <taxon>Bacteria</taxon>
        <taxon>Bacillati</taxon>
        <taxon>Actinomycetota</taxon>
        <taxon>Actinomycetes</taxon>
        <taxon>Kitasatosporales</taxon>
        <taxon>Streptomycetaceae</taxon>
        <taxon>Streptomyces</taxon>
    </lineage>
</organism>
<accession>A0ABV8HLW0</accession>
<evidence type="ECO:0000256" key="1">
    <source>
        <dbReference type="ARBA" id="ARBA00009776"/>
    </source>
</evidence>
<evidence type="ECO:0000313" key="12">
    <source>
        <dbReference type="EMBL" id="MFC4033000.1"/>
    </source>
</evidence>
<sequence>MNRRGRFITLDGPGGVGKSSTVAALAALLADEGEAVLPTAEPTDSDLGQFVRGHADRIGGRALACLIAADRYDHLEREILPQLAAGRTVVCDRYLASSLVVQRLDGVPEEYLLDLHAGVLLPDLAVVLTAAPETIAARIARRGARHRFERDPDIPRRETALYERAVVILRGWGVEVLVVDAEVSPPQVIADRIAAYRPGGAGQVPPRVVPGRGNS</sequence>
<evidence type="ECO:0000259" key="11">
    <source>
        <dbReference type="Pfam" id="PF02223"/>
    </source>
</evidence>
<dbReference type="GO" id="GO:0004798">
    <property type="term" value="F:dTMP kinase activity"/>
    <property type="evidence" value="ECO:0007669"/>
    <property type="project" value="UniProtKB-EC"/>
</dbReference>
<dbReference type="PANTHER" id="PTHR10344">
    <property type="entry name" value="THYMIDYLATE KINASE"/>
    <property type="match status" value="1"/>
</dbReference>
<protein>
    <recommendedName>
        <fullName evidence="3 10">Thymidylate kinase</fullName>
        <ecNumber evidence="2 10">2.7.4.9</ecNumber>
    </recommendedName>
    <alternativeName>
        <fullName evidence="10">dTMP kinase</fullName>
    </alternativeName>
</protein>
<evidence type="ECO:0000256" key="8">
    <source>
        <dbReference type="ARBA" id="ARBA00022840"/>
    </source>
</evidence>
<keyword evidence="13" id="KW-1185">Reference proteome</keyword>
<comment type="caution">
    <text evidence="12">The sequence shown here is derived from an EMBL/GenBank/DDBJ whole genome shotgun (WGS) entry which is preliminary data.</text>
</comment>
<comment type="caution">
    <text evidence="10">Lacks conserved residue(s) required for the propagation of feature annotation.</text>
</comment>
<evidence type="ECO:0000256" key="3">
    <source>
        <dbReference type="ARBA" id="ARBA00017144"/>
    </source>
</evidence>
<dbReference type="InterPro" id="IPR027417">
    <property type="entry name" value="P-loop_NTPase"/>
</dbReference>
<comment type="function">
    <text evidence="10">Phosphorylation of dTMP to form dTDP in both de novo and salvage pathways of dTTP synthesis.</text>
</comment>
<dbReference type="HAMAP" id="MF_00165">
    <property type="entry name" value="Thymidylate_kinase"/>
    <property type="match status" value="1"/>
</dbReference>
<dbReference type="SUPFAM" id="SSF52540">
    <property type="entry name" value="P-loop containing nucleoside triphosphate hydrolases"/>
    <property type="match status" value="1"/>
</dbReference>
<evidence type="ECO:0000256" key="6">
    <source>
        <dbReference type="ARBA" id="ARBA00022741"/>
    </source>
</evidence>
<dbReference type="NCBIfam" id="TIGR00041">
    <property type="entry name" value="DTMP_kinase"/>
    <property type="match status" value="1"/>
</dbReference>
<keyword evidence="6 10" id="KW-0547">Nucleotide-binding</keyword>
<evidence type="ECO:0000256" key="10">
    <source>
        <dbReference type="HAMAP-Rule" id="MF_00165"/>
    </source>
</evidence>